<dbReference type="EMBL" id="BLLK01000022">
    <property type="protein sequence ID" value="GFH45689.1"/>
    <property type="molecule type" value="Genomic_DNA"/>
</dbReference>
<evidence type="ECO:0000313" key="1">
    <source>
        <dbReference type="EMBL" id="GFH45689.1"/>
    </source>
</evidence>
<name>A0AAD3CJ29_9STRA</name>
<proteinExistence type="predicted"/>
<evidence type="ECO:0000313" key="2">
    <source>
        <dbReference type="Proteomes" id="UP001054902"/>
    </source>
</evidence>
<dbReference type="Pfam" id="PF09612">
    <property type="entry name" value="HtrL_YibB"/>
    <property type="match status" value="1"/>
</dbReference>
<gene>
    <name evidence="1" type="ORF">CTEN210_02163</name>
</gene>
<accession>A0AAD3CJ29</accession>
<reference evidence="1 2" key="1">
    <citation type="journal article" date="2021" name="Sci. Rep.">
        <title>The genome of the diatom Chaetoceros tenuissimus carries an ancient integrated fragment of an extant virus.</title>
        <authorList>
            <person name="Hongo Y."/>
            <person name="Kimura K."/>
            <person name="Takaki Y."/>
            <person name="Yoshida Y."/>
            <person name="Baba S."/>
            <person name="Kobayashi G."/>
            <person name="Nagasaki K."/>
            <person name="Hano T."/>
            <person name="Tomaru Y."/>
        </authorList>
    </citation>
    <scope>NUCLEOTIDE SEQUENCE [LARGE SCALE GENOMIC DNA]</scope>
    <source>
        <strain evidence="1 2">NIES-3715</strain>
    </source>
</reference>
<dbReference type="AlphaFoldDB" id="A0AAD3CJ29"/>
<keyword evidence="2" id="KW-1185">Reference proteome</keyword>
<sequence>MFNLRKLKNSSRMRSMAILLAVIGIFALNSPHDSNVRILKTNKRDAMRYEMPGDIIDQAQKFQAEGTTYESTIVTAFFQFPNSKHSLEEYLTWSNSALCINDAMVIFTNVPEKIAELRSHATDRTVIIPMEIDDVEVGNDIHISDEQWENEMKINSRQTGWDLNLYKVWAGKSWIVNQAMQLDPFSSNVYHWMDIGHFRGTGELFCGETVVRHPEIVPDDGRIMLFMRRGLRENSDHPENVVVDDIFANTFIPGGWIAGRRDVWPKFLQRFEETIAMYFITGVSIMEDQAILETTCIRNEGLCALVRRDNHVGYTDKSDQFEFCHGDECKEKDGWREGVSNFFIMKFYFWHGGNFKFWDPATGFPTEDEDFLLWHPFSETTERLLRRLSK</sequence>
<comment type="caution">
    <text evidence="1">The sequence shown here is derived from an EMBL/GenBank/DDBJ whole genome shotgun (WGS) entry which is preliminary data.</text>
</comment>
<organism evidence="1 2">
    <name type="scientific">Chaetoceros tenuissimus</name>
    <dbReference type="NCBI Taxonomy" id="426638"/>
    <lineage>
        <taxon>Eukaryota</taxon>
        <taxon>Sar</taxon>
        <taxon>Stramenopiles</taxon>
        <taxon>Ochrophyta</taxon>
        <taxon>Bacillariophyta</taxon>
        <taxon>Coscinodiscophyceae</taxon>
        <taxon>Chaetocerotophycidae</taxon>
        <taxon>Chaetocerotales</taxon>
        <taxon>Chaetocerotaceae</taxon>
        <taxon>Chaetoceros</taxon>
    </lineage>
</organism>
<dbReference type="InterPro" id="IPR011735">
    <property type="entry name" value="WlaTC/HtrL_glycosyltransf"/>
</dbReference>
<protein>
    <submittedName>
        <fullName evidence="1">Uncharacterized protein</fullName>
    </submittedName>
</protein>
<dbReference type="Proteomes" id="UP001054902">
    <property type="component" value="Unassembled WGS sequence"/>
</dbReference>